<dbReference type="InParanoid" id="A0A7F5RID5"/>
<keyword evidence="1" id="KW-0862">Zinc</keyword>
<dbReference type="PROSITE" id="PS00869">
    <property type="entry name" value="RENAL_DIPEPTIDASE_1"/>
    <property type="match status" value="1"/>
</dbReference>
<dbReference type="InterPro" id="IPR032466">
    <property type="entry name" value="Metal_Hydrolase"/>
</dbReference>
<dbReference type="GO" id="GO:0006508">
    <property type="term" value="P:proteolysis"/>
    <property type="evidence" value="ECO:0007669"/>
    <property type="project" value="UniProtKB-KW"/>
</dbReference>
<comment type="catalytic activity">
    <reaction evidence="1">
        <text>an L-aminoacyl-L-amino acid + H2O = 2 an L-alpha-amino acid</text>
        <dbReference type="Rhea" id="RHEA:48940"/>
        <dbReference type="ChEBI" id="CHEBI:15377"/>
        <dbReference type="ChEBI" id="CHEBI:59869"/>
        <dbReference type="ChEBI" id="CHEBI:77460"/>
        <dbReference type="EC" id="3.4.13.19"/>
    </reaction>
</comment>
<comment type="subcellular location">
    <subcellularLocation>
        <location evidence="1">Membrane</location>
        <topology evidence="1">Lipid-anchor</topology>
        <topology evidence="1">GPI-anchor</topology>
    </subcellularLocation>
</comment>
<dbReference type="Pfam" id="PF01244">
    <property type="entry name" value="Peptidase_M19"/>
    <property type="match status" value="1"/>
</dbReference>
<keyword evidence="1" id="KW-0472">Membrane</keyword>
<dbReference type="GO" id="GO:0070573">
    <property type="term" value="F:metallodipeptidase activity"/>
    <property type="evidence" value="ECO:0007669"/>
    <property type="project" value="InterPro"/>
</dbReference>
<evidence type="ECO:0000313" key="4">
    <source>
        <dbReference type="RefSeq" id="XP_025835741.1"/>
    </source>
</evidence>
<dbReference type="InterPro" id="IPR008257">
    <property type="entry name" value="Pept_M19"/>
</dbReference>
<comment type="subunit">
    <text evidence="1">Homodimer; disulfide-linked.</text>
</comment>
<dbReference type="KEGG" id="apln:108740780"/>
<reference evidence="4" key="1">
    <citation type="submission" date="2025-08" db="UniProtKB">
        <authorList>
            <consortium name="RefSeq"/>
        </authorList>
    </citation>
    <scope>IDENTIFICATION</scope>
    <source>
        <tissue evidence="4">Entire body</tissue>
    </source>
</reference>
<dbReference type="GO" id="GO:0046872">
    <property type="term" value="F:metal ion binding"/>
    <property type="evidence" value="ECO:0007669"/>
    <property type="project" value="UniProtKB-UniRule"/>
</dbReference>
<feature type="compositionally biased region" description="Low complexity" evidence="2">
    <location>
        <begin position="505"/>
        <end position="518"/>
    </location>
</feature>
<dbReference type="InterPro" id="IPR000180">
    <property type="entry name" value="Dipep_AS"/>
</dbReference>
<keyword evidence="1" id="KW-0325">Glycoprotein</keyword>
<comment type="cofactor">
    <cofactor evidence="1">
        <name>Zn(2+)</name>
        <dbReference type="ChEBI" id="CHEBI:29105"/>
    </cofactor>
</comment>
<keyword evidence="3" id="KW-1185">Reference proteome</keyword>
<dbReference type="SUPFAM" id="SSF51556">
    <property type="entry name" value="Metallo-dependent hydrolases"/>
    <property type="match status" value="1"/>
</dbReference>
<dbReference type="RefSeq" id="XP_025835741.1">
    <property type="nucleotide sequence ID" value="XM_025979956.1"/>
</dbReference>
<keyword evidence="1" id="KW-0336">GPI-anchor</keyword>
<dbReference type="GO" id="GO:0098552">
    <property type="term" value="C:side of membrane"/>
    <property type="evidence" value="ECO:0007669"/>
    <property type="project" value="UniProtKB-KW"/>
</dbReference>
<accession>A0A7F5RID5</accession>
<keyword evidence="1" id="KW-0482">Metalloprotease</keyword>
<dbReference type="GeneID" id="108740780"/>
<keyword evidence="1" id="KW-0378">Hydrolase</keyword>
<dbReference type="PANTHER" id="PTHR10443:SF47">
    <property type="entry name" value="DIPEPTIDASE"/>
    <property type="match status" value="1"/>
</dbReference>
<keyword evidence="1" id="KW-0645">Protease</keyword>
<dbReference type="EC" id="3.4.13.19" evidence="1"/>
<dbReference type="Proteomes" id="UP000192223">
    <property type="component" value="Unplaced"/>
</dbReference>
<dbReference type="Gene3D" id="3.20.20.140">
    <property type="entry name" value="Metal-dependent hydrolases"/>
    <property type="match status" value="1"/>
</dbReference>
<dbReference type="PROSITE" id="PS51365">
    <property type="entry name" value="RENAL_DIPEPTIDASE_2"/>
    <property type="match status" value="1"/>
</dbReference>
<keyword evidence="1" id="KW-0449">Lipoprotein</keyword>
<sequence length="723" mass="80119">MKSSKYIQTNLTAADNDFMGFQRPSDSFSSTGREAITLHRQTSFRKQHCNVKSSEEMLIGDSFDSRQHFSTTDLHRALKLSHEQEIELLCRNSQFFMDPPQYIRAEYGINRSCCSTPRTEIEGRKALQYNIERRAGFVDSGKQQATAVTARGCDPPAISGAKFQRNASLRRMQHTPEIINTHLGHNALLYDSYREENCSVSASTDFDKDLLGTDEYGFRRVVGGHAGPGGHKVMTRTSDSSTRANGNNSERRKRKQGDGMDAAEADCDPEQIFELMGSQQRAATCHCSCDHVYNPGYMCLQVRFVDSGKQQATAVTARGCDPPAISGAKFQRNASLRRMQHTPEIINTHLGHNALLYDSYREENCSVSASTDFDKDLLGTDEYGFRRVVGGHAGPGGHKVMTRTSDSSTRANGNNSERRKRKQGDGMDAAEADCDPEQIFELMGSQQRAATCHCSCDHVYNPGYMCLQDDRVPPAPDVTHGIARSSTPGPGSKPEPAGTPPYYRSTTGISNSSSSNSASSKTDLSSRHWWIIATVLLLAAAAGVGVPIALKIKEGASLEERLEFASRLLQEVPLIDGHNDLPWNIRKFLHNRLKDFKFGEDLRNVTPWSNSVWSHTDLPRMRQGHIAAQFWAAYVPCDSQYKDAVQLTLEQIDVIRRLTELYPPLTLCTSAEEIKAAYGKHQVCSLIGVEGGHSLAGSLAVLRMLYHVGVRYLTLTSTCNTPW</sequence>
<comment type="similarity">
    <text evidence="1">Belongs to the metallo-dependent hydrolases superfamily. Peptidase M19 family.</text>
</comment>
<dbReference type="AlphaFoldDB" id="A0A7F5RID5"/>
<feature type="region of interest" description="Disordered" evidence="2">
    <location>
        <begin position="389"/>
        <end position="430"/>
    </location>
</feature>
<evidence type="ECO:0000256" key="2">
    <source>
        <dbReference type="SAM" id="MobiDB-lite"/>
    </source>
</evidence>
<keyword evidence="1" id="KW-1015">Disulfide bond</keyword>
<evidence type="ECO:0000256" key="1">
    <source>
        <dbReference type="RuleBase" id="RU341113"/>
    </source>
</evidence>
<proteinExistence type="inferred from homology"/>
<dbReference type="PANTHER" id="PTHR10443">
    <property type="entry name" value="MICROSOMAL DIPEPTIDASE"/>
    <property type="match status" value="1"/>
</dbReference>
<keyword evidence="1" id="KW-0479">Metal-binding</keyword>
<feature type="region of interest" description="Disordered" evidence="2">
    <location>
        <begin position="222"/>
        <end position="263"/>
    </location>
</feature>
<evidence type="ECO:0000313" key="3">
    <source>
        <dbReference type="Proteomes" id="UP000192223"/>
    </source>
</evidence>
<keyword evidence="1" id="KW-0224">Dipeptidase</keyword>
<dbReference type="OrthoDB" id="445695at2759"/>
<organism evidence="3 4">
    <name type="scientific">Agrilus planipennis</name>
    <name type="common">Emerald ash borer</name>
    <name type="synonym">Agrilus marcopoli</name>
    <dbReference type="NCBI Taxonomy" id="224129"/>
    <lineage>
        <taxon>Eukaryota</taxon>
        <taxon>Metazoa</taxon>
        <taxon>Ecdysozoa</taxon>
        <taxon>Arthropoda</taxon>
        <taxon>Hexapoda</taxon>
        <taxon>Insecta</taxon>
        <taxon>Pterygota</taxon>
        <taxon>Neoptera</taxon>
        <taxon>Endopterygota</taxon>
        <taxon>Coleoptera</taxon>
        <taxon>Polyphaga</taxon>
        <taxon>Elateriformia</taxon>
        <taxon>Buprestoidea</taxon>
        <taxon>Buprestidae</taxon>
        <taxon>Agrilinae</taxon>
        <taxon>Agrilus</taxon>
    </lineage>
</organism>
<name>A0A7F5RID5_AGRPL</name>
<feature type="compositionally biased region" description="Polar residues" evidence="2">
    <location>
        <begin position="235"/>
        <end position="248"/>
    </location>
</feature>
<gene>
    <name evidence="4" type="primary">LOC108740780</name>
</gene>
<protein>
    <recommendedName>
        <fullName evidence="1">Dipeptidase</fullName>
        <ecNumber evidence="1">3.4.13.19</ecNumber>
    </recommendedName>
</protein>
<feature type="compositionally biased region" description="Polar residues" evidence="2">
    <location>
        <begin position="402"/>
        <end position="415"/>
    </location>
</feature>
<feature type="region of interest" description="Disordered" evidence="2">
    <location>
        <begin position="477"/>
        <end position="518"/>
    </location>
</feature>